<dbReference type="Proteomes" id="UP001178508">
    <property type="component" value="Chromosome 18"/>
</dbReference>
<dbReference type="PROSITE" id="PS50237">
    <property type="entry name" value="HECT"/>
    <property type="match status" value="1"/>
</dbReference>
<dbReference type="SUPFAM" id="SSF56204">
    <property type="entry name" value="Hect, E3 ligase catalytic domain"/>
    <property type="match status" value="1"/>
</dbReference>
<dbReference type="InterPro" id="IPR000569">
    <property type="entry name" value="HECT_dom"/>
</dbReference>
<gene>
    <name evidence="5" type="ORF">XNOV1_A007289</name>
</gene>
<evidence type="ECO:0000256" key="2">
    <source>
        <dbReference type="ARBA" id="ARBA00022786"/>
    </source>
</evidence>
<evidence type="ECO:0000313" key="5">
    <source>
        <dbReference type="EMBL" id="CAJ1079179.1"/>
    </source>
</evidence>
<name>A0AAV1H322_XYRNO</name>
<keyword evidence="2 3" id="KW-0833">Ubl conjugation pathway</keyword>
<sequence length="148" mass="16459">MPEQDSDLAADLVAALLKPSYSVLRSNRRAKEELIVVKFRDFLQCIEDKELRATFEDLLTDEEDAFLNILSPSHSLAFATGSSKVPAIGFQPTPKLTFNHDGKKNLPVAHTCANELELFVNATTTQDNDEFNYCFLVALMNGSVFSTI</sequence>
<keyword evidence="1" id="KW-0808">Transferase</keyword>
<reference evidence="5" key="1">
    <citation type="submission" date="2023-08" db="EMBL/GenBank/DDBJ databases">
        <authorList>
            <person name="Alioto T."/>
            <person name="Alioto T."/>
            <person name="Gomez Garrido J."/>
        </authorList>
    </citation>
    <scope>NUCLEOTIDE SEQUENCE</scope>
</reference>
<dbReference type="Gene3D" id="3.30.2410.10">
    <property type="entry name" value="Hect, E3 ligase catalytic domain"/>
    <property type="match status" value="1"/>
</dbReference>
<dbReference type="InterPro" id="IPR035983">
    <property type="entry name" value="Hect_E3_ubiquitin_ligase"/>
</dbReference>
<feature type="active site" description="Glycyl thioester intermediate" evidence="3">
    <location>
        <position position="112"/>
    </location>
</feature>
<accession>A0AAV1H322</accession>
<evidence type="ECO:0000256" key="1">
    <source>
        <dbReference type="ARBA" id="ARBA00022679"/>
    </source>
</evidence>
<proteinExistence type="predicted"/>
<evidence type="ECO:0000256" key="3">
    <source>
        <dbReference type="PROSITE-ProRule" id="PRU00104"/>
    </source>
</evidence>
<dbReference type="GO" id="GO:0004842">
    <property type="term" value="F:ubiquitin-protein transferase activity"/>
    <property type="evidence" value="ECO:0007669"/>
    <property type="project" value="InterPro"/>
</dbReference>
<dbReference type="Pfam" id="PF00632">
    <property type="entry name" value="HECT"/>
    <property type="match status" value="1"/>
</dbReference>
<protein>
    <submittedName>
        <fullName evidence="5">Uncharacterized protein LOC120569038</fullName>
    </submittedName>
</protein>
<evidence type="ECO:0000259" key="4">
    <source>
        <dbReference type="PROSITE" id="PS50237"/>
    </source>
</evidence>
<dbReference type="EMBL" id="OY660881">
    <property type="protein sequence ID" value="CAJ1079179.1"/>
    <property type="molecule type" value="Genomic_DNA"/>
</dbReference>
<organism evidence="5 6">
    <name type="scientific">Xyrichtys novacula</name>
    <name type="common">Pearly razorfish</name>
    <name type="synonym">Hemipteronotus novacula</name>
    <dbReference type="NCBI Taxonomy" id="13765"/>
    <lineage>
        <taxon>Eukaryota</taxon>
        <taxon>Metazoa</taxon>
        <taxon>Chordata</taxon>
        <taxon>Craniata</taxon>
        <taxon>Vertebrata</taxon>
        <taxon>Euteleostomi</taxon>
        <taxon>Actinopterygii</taxon>
        <taxon>Neopterygii</taxon>
        <taxon>Teleostei</taxon>
        <taxon>Neoteleostei</taxon>
        <taxon>Acanthomorphata</taxon>
        <taxon>Eupercaria</taxon>
        <taxon>Labriformes</taxon>
        <taxon>Labridae</taxon>
        <taxon>Xyrichtys</taxon>
    </lineage>
</organism>
<feature type="domain" description="HECT" evidence="4">
    <location>
        <begin position="76"/>
        <end position="118"/>
    </location>
</feature>
<evidence type="ECO:0000313" key="6">
    <source>
        <dbReference type="Proteomes" id="UP001178508"/>
    </source>
</evidence>
<keyword evidence="6" id="KW-1185">Reference proteome</keyword>
<dbReference type="AlphaFoldDB" id="A0AAV1H322"/>